<dbReference type="EMBL" id="AP026867">
    <property type="protein sequence ID" value="BDS10049.1"/>
    <property type="molecule type" value="Genomic_DNA"/>
</dbReference>
<comment type="similarity">
    <text evidence="1 2">Belongs to the UPF0102 family.</text>
</comment>
<dbReference type="CDD" id="cd20736">
    <property type="entry name" value="PoNe_Nuclease"/>
    <property type="match status" value="1"/>
</dbReference>
<evidence type="ECO:0000256" key="1">
    <source>
        <dbReference type="ARBA" id="ARBA00006738"/>
    </source>
</evidence>
<dbReference type="InterPro" id="IPR003509">
    <property type="entry name" value="UPF0102_YraN-like"/>
</dbReference>
<dbReference type="SUPFAM" id="SSF52980">
    <property type="entry name" value="Restriction endonuclease-like"/>
    <property type="match status" value="1"/>
</dbReference>
<accession>A0A915YBI9</accession>
<dbReference type="PANTHER" id="PTHR34039:SF1">
    <property type="entry name" value="UPF0102 PROTEIN YRAN"/>
    <property type="match status" value="1"/>
</dbReference>
<protein>
    <recommendedName>
        <fullName evidence="2">UPF0102 protein AsAng_0007540</fullName>
    </recommendedName>
</protein>
<dbReference type="NCBIfam" id="NF009150">
    <property type="entry name" value="PRK12497.1-3"/>
    <property type="match status" value="1"/>
</dbReference>
<evidence type="ECO:0000313" key="4">
    <source>
        <dbReference type="Proteomes" id="UP001060919"/>
    </source>
</evidence>
<dbReference type="Gene3D" id="3.40.1350.10">
    <property type="match status" value="1"/>
</dbReference>
<evidence type="ECO:0000313" key="3">
    <source>
        <dbReference type="EMBL" id="BDS10049.1"/>
    </source>
</evidence>
<name>A0A915YBI9_9BACT</name>
<dbReference type="InterPro" id="IPR011856">
    <property type="entry name" value="tRNA_endonuc-like_dom_sf"/>
</dbReference>
<evidence type="ECO:0000256" key="2">
    <source>
        <dbReference type="HAMAP-Rule" id="MF_00048"/>
    </source>
</evidence>
<keyword evidence="4" id="KW-1185">Reference proteome</keyword>
<dbReference type="PANTHER" id="PTHR34039">
    <property type="entry name" value="UPF0102 PROTEIN YRAN"/>
    <property type="match status" value="1"/>
</dbReference>
<dbReference type="Proteomes" id="UP001060919">
    <property type="component" value="Chromosome"/>
</dbReference>
<dbReference type="Pfam" id="PF02021">
    <property type="entry name" value="UPF0102"/>
    <property type="match status" value="1"/>
</dbReference>
<sequence length="120" mass="14148">MAKHNDVGDLGEQIAKKHLIVQNYQILDSNWRWGKGEIDLIAFHQGVLVFIEVKTRQKATFGMPEEAITPKKQMLIYELAIEYMYRTNYEAEFRFDVIAILLEPQLSIRHFEDAFFPNWS</sequence>
<dbReference type="KEGG" id="aup:AsAng_0007540"/>
<dbReference type="InterPro" id="IPR011335">
    <property type="entry name" value="Restrct_endonuc-II-like"/>
</dbReference>
<reference evidence="3" key="1">
    <citation type="submission" date="2022-09" db="EMBL/GenBank/DDBJ databases">
        <title>Aureispira anguillicida sp. nov., isolated from Leptocephalus of Japanese eel Anguilla japonica.</title>
        <authorList>
            <person name="Yuasa K."/>
            <person name="Mekata T."/>
            <person name="Ikunari K."/>
        </authorList>
    </citation>
    <scope>NUCLEOTIDE SEQUENCE</scope>
    <source>
        <strain evidence="3">EL160426</strain>
    </source>
</reference>
<gene>
    <name evidence="3" type="ORF">AsAng_0007540</name>
</gene>
<proteinExistence type="inferred from homology"/>
<dbReference type="HAMAP" id="MF_00048">
    <property type="entry name" value="UPF0102"/>
    <property type="match status" value="1"/>
</dbReference>
<dbReference type="AlphaFoldDB" id="A0A915YBI9"/>
<dbReference type="GO" id="GO:0003676">
    <property type="term" value="F:nucleic acid binding"/>
    <property type="evidence" value="ECO:0007669"/>
    <property type="project" value="InterPro"/>
</dbReference>
<organism evidence="3 4">
    <name type="scientific">Aureispira anguillae</name>
    <dbReference type="NCBI Taxonomy" id="2864201"/>
    <lineage>
        <taxon>Bacteria</taxon>
        <taxon>Pseudomonadati</taxon>
        <taxon>Bacteroidota</taxon>
        <taxon>Saprospiria</taxon>
        <taxon>Saprospirales</taxon>
        <taxon>Saprospiraceae</taxon>
        <taxon>Aureispira</taxon>
    </lineage>
</organism>
<dbReference type="RefSeq" id="WP_264791391.1">
    <property type="nucleotide sequence ID" value="NZ_AP026867.1"/>
</dbReference>